<dbReference type="AlphaFoldDB" id="A0A7W5B8N5"/>
<dbReference type="Proteomes" id="UP000541535">
    <property type="component" value="Unassembled WGS sequence"/>
</dbReference>
<reference evidence="2 3" key="1">
    <citation type="submission" date="2020-08" db="EMBL/GenBank/DDBJ databases">
        <title>Genomic Encyclopedia of Type Strains, Phase III (KMG-III): the genomes of soil and plant-associated and newly described type strains.</title>
        <authorList>
            <person name="Whitman W."/>
        </authorList>
    </citation>
    <scope>NUCLEOTIDE SEQUENCE [LARGE SCALE GENOMIC DNA]</scope>
    <source>
        <strain evidence="2 3">CECT 8897</strain>
    </source>
</reference>
<name>A0A7W5B8N5_9BURK</name>
<feature type="chain" id="PRO_5031322096" evidence="1">
    <location>
        <begin position="20"/>
        <end position="227"/>
    </location>
</feature>
<keyword evidence="3" id="KW-1185">Reference proteome</keyword>
<sequence length="227" mass="24699">MLKLALPLLLSLAAASAGAAQLTEVETRWLSASASVLSYAKQLKLPVDIVVQPEAGPNDVPLAMGFADGRCKLVLSMRGNPQAEAVLAGVPSDQQALLIEAMAAHEIGHCWRYAEGVWHALPAGFVEAPDDASTPELRKLARELRDTRREEGFSDLLALAWTQRQHPAQYAVVHSWLLRLRSEQPTEYGSHDTRAWLKLAADGQAFAAGQMPFEQARALWSLGLLSD</sequence>
<evidence type="ECO:0000256" key="1">
    <source>
        <dbReference type="SAM" id="SignalP"/>
    </source>
</evidence>
<organism evidence="2 3">
    <name type="scientific">Pseudoduganella violacea</name>
    <dbReference type="NCBI Taxonomy" id="1715466"/>
    <lineage>
        <taxon>Bacteria</taxon>
        <taxon>Pseudomonadati</taxon>
        <taxon>Pseudomonadota</taxon>
        <taxon>Betaproteobacteria</taxon>
        <taxon>Burkholderiales</taxon>
        <taxon>Oxalobacteraceae</taxon>
        <taxon>Telluria group</taxon>
        <taxon>Pseudoduganella</taxon>
    </lineage>
</organism>
<feature type="signal peptide" evidence="1">
    <location>
        <begin position="1"/>
        <end position="19"/>
    </location>
</feature>
<keyword evidence="1" id="KW-0732">Signal</keyword>
<dbReference type="EMBL" id="JACHXD010000002">
    <property type="protein sequence ID" value="MBB3117870.1"/>
    <property type="molecule type" value="Genomic_DNA"/>
</dbReference>
<protein>
    <submittedName>
        <fullName evidence="2">ADP-ribose pyrophosphatase YjhB (NUDIX family)</fullName>
    </submittedName>
</protein>
<accession>A0A7W5B8N5</accession>
<evidence type="ECO:0000313" key="2">
    <source>
        <dbReference type="EMBL" id="MBB3117870.1"/>
    </source>
</evidence>
<evidence type="ECO:0000313" key="3">
    <source>
        <dbReference type="Proteomes" id="UP000541535"/>
    </source>
</evidence>
<gene>
    <name evidence="2" type="ORF">FHS03_000896</name>
</gene>
<comment type="caution">
    <text evidence="2">The sequence shown here is derived from an EMBL/GenBank/DDBJ whole genome shotgun (WGS) entry which is preliminary data.</text>
</comment>
<proteinExistence type="predicted"/>
<dbReference type="RefSeq" id="WP_183439809.1">
    <property type="nucleotide sequence ID" value="NZ_JACHXD010000002.1"/>
</dbReference>